<dbReference type="GO" id="GO:0005886">
    <property type="term" value="C:plasma membrane"/>
    <property type="evidence" value="ECO:0007669"/>
    <property type="project" value="TreeGrafter"/>
</dbReference>
<evidence type="ECO:0000313" key="6">
    <source>
        <dbReference type="EMBL" id="RCX10108.1"/>
    </source>
</evidence>
<dbReference type="InterPro" id="IPR004695">
    <property type="entry name" value="SLAC1/Mae1/Ssu1/TehA"/>
</dbReference>
<sequence length="335" mass="36053">MTTPTDPAPATHTSAGSAPAPPSLAYLPVALFTTVMGVAGLALAWAKASALAGAPALPALCLRGVATALYVVLFVLYALKALRYPAQVAAERAHPVQVNFFPAISTGMVLLSIAWLPTLPGVAHGLWSVGAAAHLVLTLHAVGSWIFHPHYSIQHASPAWFIPAVGNVLMPIVGMQWAPPDISWFFFSIGVVFWLVLMTIVLYRLFFHEPLPPPMRPTLAILLAPPSAGCVAYLALTGQVDGFARVLYSMALFVFLLLASHVRQFARLPFSTAAWGYSFPLAAFTMASFEMAHRSAYAWYAVLAWAGLALLTVVVTWLAWRTLRAALHGQFSRPQ</sequence>
<organism evidence="6 7">
    <name type="scientific">Extensimonas vulgaris</name>
    <dbReference type="NCBI Taxonomy" id="1031594"/>
    <lineage>
        <taxon>Bacteria</taxon>
        <taxon>Pseudomonadati</taxon>
        <taxon>Pseudomonadota</taxon>
        <taxon>Betaproteobacteria</taxon>
        <taxon>Burkholderiales</taxon>
        <taxon>Comamonadaceae</taxon>
        <taxon>Extensimonas</taxon>
    </lineage>
</organism>
<evidence type="ECO:0000256" key="4">
    <source>
        <dbReference type="ARBA" id="ARBA00023136"/>
    </source>
</evidence>
<dbReference type="Gene3D" id="1.50.10.150">
    <property type="entry name" value="Voltage-dependent anion channel"/>
    <property type="match status" value="1"/>
</dbReference>
<evidence type="ECO:0000256" key="1">
    <source>
        <dbReference type="ARBA" id="ARBA00004141"/>
    </source>
</evidence>
<keyword evidence="2 5" id="KW-0812">Transmembrane</keyword>
<gene>
    <name evidence="6" type="ORF">DFR45_10392</name>
</gene>
<evidence type="ECO:0000313" key="7">
    <source>
        <dbReference type="Proteomes" id="UP000252174"/>
    </source>
</evidence>
<dbReference type="PANTHER" id="PTHR37955">
    <property type="entry name" value="TELLURITE RESISTANCE PROTEIN TEHA"/>
    <property type="match status" value="1"/>
</dbReference>
<reference evidence="6 7" key="1">
    <citation type="submission" date="2018-07" db="EMBL/GenBank/DDBJ databases">
        <title>Genomic Encyclopedia of Type Strains, Phase IV (KMG-IV): sequencing the most valuable type-strain genomes for metagenomic binning, comparative biology and taxonomic classification.</title>
        <authorList>
            <person name="Goeker M."/>
        </authorList>
    </citation>
    <scope>NUCLEOTIDE SEQUENCE [LARGE SCALE GENOMIC DNA]</scope>
    <source>
        <strain evidence="6 7">DSM 100911</strain>
    </source>
</reference>
<keyword evidence="4 5" id="KW-0472">Membrane</keyword>
<feature type="transmembrane region" description="Helical" evidence="5">
    <location>
        <begin position="125"/>
        <end position="147"/>
    </location>
</feature>
<feature type="transmembrane region" description="Helical" evidence="5">
    <location>
        <begin position="184"/>
        <end position="206"/>
    </location>
</feature>
<dbReference type="CDD" id="cd09323">
    <property type="entry name" value="TDT_SLAC1_like"/>
    <property type="match status" value="1"/>
</dbReference>
<feature type="transmembrane region" description="Helical" evidence="5">
    <location>
        <begin position="24"/>
        <end position="45"/>
    </location>
</feature>
<evidence type="ECO:0000256" key="2">
    <source>
        <dbReference type="ARBA" id="ARBA00022692"/>
    </source>
</evidence>
<feature type="transmembrane region" description="Helical" evidence="5">
    <location>
        <begin position="159"/>
        <end position="178"/>
    </location>
</feature>
<dbReference type="GO" id="GO:0046583">
    <property type="term" value="F:monoatomic cation efflux transmembrane transporter activity"/>
    <property type="evidence" value="ECO:0007669"/>
    <property type="project" value="TreeGrafter"/>
</dbReference>
<evidence type="ECO:0000256" key="3">
    <source>
        <dbReference type="ARBA" id="ARBA00022989"/>
    </source>
</evidence>
<protein>
    <submittedName>
        <fullName evidence="6">Tellurite resistance protein</fullName>
    </submittedName>
</protein>
<feature type="transmembrane region" description="Helical" evidence="5">
    <location>
        <begin position="57"/>
        <end position="79"/>
    </location>
</feature>
<dbReference type="PANTHER" id="PTHR37955:SF1">
    <property type="entry name" value="DEP DOMAIN-CONTAINING PROTEIN"/>
    <property type="match status" value="1"/>
</dbReference>
<comment type="caution">
    <text evidence="6">The sequence shown here is derived from an EMBL/GenBank/DDBJ whole genome shotgun (WGS) entry which is preliminary data.</text>
</comment>
<dbReference type="Proteomes" id="UP000252174">
    <property type="component" value="Unassembled WGS sequence"/>
</dbReference>
<keyword evidence="7" id="KW-1185">Reference proteome</keyword>
<accession>A0A369AP41</accession>
<dbReference type="RefSeq" id="WP_114483017.1">
    <property type="nucleotide sequence ID" value="NZ_QPJU01000003.1"/>
</dbReference>
<feature type="transmembrane region" description="Helical" evidence="5">
    <location>
        <begin position="100"/>
        <end position="119"/>
    </location>
</feature>
<name>A0A369AP41_9BURK</name>
<feature type="transmembrane region" description="Helical" evidence="5">
    <location>
        <begin position="274"/>
        <end position="292"/>
    </location>
</feature>
<dbReference type="EMBL" id="QPJU01000003">
    <property type="protein sequence ID" value="RCX10108.1"/>
    <property type="molecule type" value="Genomic_DNA"/>
</dbReference>
<dbReference type="InterPro" id="IPR052951">
    <property type="entry name" value="Tellurite_res_ion_channel"/>
</dbReference>
<feature type="transmembrane region" description="Helical" evidence="5">
    <location>
        <begin position="218"/>
        <end position="236"/>
    </location>
</feature>
<feature type="transmembrane region" description="Helical" evidence="5">
    <location>
        <begin position="242"/>
        <end position="262"/>
    </location>
</feature>
<dbReference type="InterPro" id="IPR038665">
    <property type="entry name" value="Voltage-dep_anion_channel_sf"/>
</dbReference>
<proteinExistence type="predicted"/>
<dbReference type="OrthoDB" id="309023at2"/>
<keyword evidence="3 5" id="KW-1133">Transmembrane helix</keyword>
<feature type="transmembrane region" description="Helical" evidence="5">
    <location>
        <begin position="298"/>
        <end position="320"/>
    </location>
</feature>
<evidence type="ECO:0000256" key="5">
    <source>
        <dbReference type="SAM" id="Phobius"/>
    </source>
</evidence>
<comment type="subcellular location">
    <subcellularLocation>
        <location evidence="1">Membrane</location>
        <topology evidence="1">Multi-pass membrane protein</topology>
    </subcellularLocation>
</comment>
<dbReference type="AlphaFoldDB" id="A0A369AP41"/>
<dbReference type="Pfam" id="PF03595">
    <property type="entry name" value="SLAC1"/>
    <property type="match status" value="1"/>
</dbReference>